<evidence type="ECO:0000313" key="1">
    <source>
        <dbReference type="EMBL" id="RBB36977.1"/>
    </source>
</evidence>
<name>A0A365QR66_9BURK</name>
<evidence type="ECO:0000313" key="2">
    <source>
        <dbReference type="Proteomes" id="UP000252458"/>
    </source>
</evidence>
<sequence>MHTPAYTSGGGYMPSPNYSQRQFLGDRNTSPVFGQFASALDAVSALPPRLRKVVWNLHGTYGVPLDIALGNVLGVLSFVCQGVSNVLDSKGDPMPLSTIVHVVGVPFGGKSATFVRLMRPVHAAMADWPHQWDFDDSTPQGIKRVSPVLGLCGCEEGDAFFETTFGKDFALQISLRDGFVPVVTRAKDVGGDRKKKARTRFTIVVLIQPDRYDEWLGKHRKKGLGSGFLQRVWMVRSKEESNKSAIGWYPQADGGLDDWDETVSVLLDRAKSNGERHLANLPALDVAVDAGYVLNQAQQQIDFMVAQGVFREASAMARRYHERVSVLAGLFQLYEGTGPVIAQESMFAATVVANYLTGQWLGTVLPPEAEPQDELDAYELMPRVVREMRARNMFGIRESEIVTLAKNIKWMPSRTKFALMALYAAGQLRLVPRTINGRRVDFVELPVSSPYMPPLL</sequence>
<dbReference type="RefSeq" id="WP_113046597.1">
    <property type="nucleotide sequence ID" value="NZ_QMFZ01000021.1"/>
</dbReference>
<accession>A0A365QR66</accession>
<evidence type="ECO:0008006" key="3">
    <source>
        <dbReference type="Google" id="ProtNLM"/>
    </source>
</evidence>
<protein>
    <recommendedName>
        <fullName evidence="3">DUF3987 domain-containing protein</fullName>
    </recommendedName>
</protein>
<proteinExistence type="predicted"/>
<gene>
    <name evidence="1" type="ORF">DPV79_23540</name>
</gene>
<dbReference type="EMBL" id="QMFZ01000021">
    <property type="protein sequence ID" value="RBB36977.1"/>
    <property type="molecule type" value="Genomic_DNA"/>
</dbReference>
<comment type="caution">
    <text evidence="1">The sequence shown here is derived from an EMBL/GenBank/DDBJ whole genome shotgun (WGS) entry which is preliminary data.</text>
</comment>
<keyword evidence="2" id="KW-1185">Reference proteome</keyword>
<reference evidence="1 2" key="1">
    <citation type="submission" date="2018-06" db="EMBL/GenBank/DDBJ databases">
        <title>Draft genome sequence of Burkholderia reimsis strain BE51 isolated from a French agricultural soil.</title>
        <authorList>
            <person name="Esmaeel Q."/>
        </authorList>
    </citation>
    <scope>NUCLEOTIDE SEQUENCE [LARGE SCALE GENOMIC DNA]</scope>
    <source>
        <strain evidence="1 2">BE51</strain>
    </source>
</reference>
<dbReference type="InterPro" id="IPR025048">
    <property type="entry name" value="DUF3987"/>
</dbReference>
<dbReference type="Pfam" id="PF13148">
    <property type="entry name" value="DUF3987"/>
    <property type="match status" value="2"/>
</dbReference>
<dbReference type="Proteomes" id="UP000252458">
    <property type="component" value="Unassembled WGS sequence"/>
</dbReference>
<dbReference type="AlphaFoldDB" id="A0A365QR66"/>
<organism evidence="1 2">
    <name type="scientific">Burkholderia reimsis</name>
    <dbReference type="NCBI Taxonomy" id="2234132"/>
    <lineage>
        <taxon>Bacteria</taxon>
        <taxon>Pseudomonadati</taxon>
        <taxon>Pseudomonadota</taxon>
        <taxon>Betaproteobacteria</taxon>
        <taxon>Burkholderiales</taxon>
        <taxon>Burkholderiaceae</taxon>
        <taxon>Burkholderia</taxon>
    </lineage>
</organism>